<evidence type="ECO:0000313" key="2">
    <source>
        <dbReference type="Proteomes" id="UP001367508"/>
    </source>
</evidence>
<sequence length="116" mass="13030">MIRSLLQPNIPRPMMQQSMVMSQPGSNLFSYASQQVIAASQTLRSLQLPPQAMPSSRSINTEMARLPAPPIHQKEMEVSPIDGTKPYINTLEQPINNEFINWADLNGDKLDLTLRL</sequence>
<keyword evidence="2" id="KW-1185">Reference proteome</keyword>
<accession>A0AAN9LX61</accession>
<reference evidence="1 2" key="1">
    <citation type="submission" date="2024-01" db="EMBL/GenBank/DDBJ databases">
        <title>The genomes of 5 underutilized Papilionoideae crops provide insights into root nodulation and disease resistanc.</title>
        <authorList>
            <person name="Jiang F."/>
        </authorList>
    </citation>
    <scope>NUCLEOTIDE SEQUENCE [LARGE SCALE GENOMIC DNA]</scope>
    <source>
        <strain evidence="1">LVBAO_FW01</strain>
        <tissue evidence="1">Leaves</tissue>
    </source>
</reference>
<dbReference type="AlphaFoldDB" id="A0AAN9LX61"/>
<comment type="caution">
    <text evidence="1">The sequence shown here is derived from an EMBL/GenBank/DDBJ whole genome shotgun (WGS) entry which is preliminary data.</text>
</comment>
<gene>
    <name evidence="1" type="ORF">VNO77_13257</name>
</gene>
<organism evidence="1 2">
    <name type="scientific">Canavalia gladiata</name>
    <name type="common">Sword bean</name>
    <name type="synonym">Dolichos gladiatus</name>
    <dbReference type="NCBI Taxonomy" id="3824"/>
    <lineage>
        <taxon>Eukaryota</taxon>
        <taxon>Viridiplantae</taxon>
        <taxon>Streptophyta</taxon>
        <taxon>Embryophyta</taxon>
        <taxon>Tracheophyta</taxon>
        <taxon>Spermatophyta</taxon>
        <taxon>Magnoliopsida</taxon>
        <taxon>eudicotyledons</taxon>
        <taxon>Gunneridae</taxon>
        <taxon>Pentapetalae</taxon>
        <taxon>rosids</taxon>
        <taxon>fabids</taxon>
        <taxon>Fabales</taxon>
        <taxon>Fabaceae</taxon>
        <taxon>Papilionoideae</taxon>
        <taxon>50 kb inversion clade</taxon>
        <taxon>NPAAA clade</taxon>
        <taxon>indigoferoid/millettioid clade</taxon>
        <taxon>Phaseoleae</taxon>
        <taxon>Canavalia</taxon>
    </lineage>
</organism>
<name>A0AAN9LX61_CANGL</name>
<dbReference type="Proteomes" id="UP001367508">
    <property type="component" value="Unassembled WGS sequence"/>
</dbReference>
<proteinExistence type="predicted"/>
<evidence type="ECO:0000313" key="1">
    <source>
        <dbReference type="EMBL" id="KAK7344040.1"/>
    </source>
</evidence>
<dbReference type="EMBL" id="JAYMYQ010000003">
    <property type="protein sequence ID" value="KAK7344040.1"/>
    <property type="molecule type" value="Genomic_DNA"/>
</dbReference>
<protein>
    <submittedName>
        <fullName evidence="1">Uncharacterized protein</fullName>
    </submittedName>
</protein>